<evidence type="ECO:0000256" key="1">
    <source>
        <dbReference type="SAM" id="MobiDB-lite"/>
    </source>
</evidence>
<comment type="caution">
    <text evidence="2">The sequence shown here is derived from an EMBL/GenBank/DDBJ whole genome shotgun (WGS) entry which is preliminary data.</text>
</comment>
<evidence type="ECO:0000313" key="2">
    <source>
        <dbReference type="EMBL" id="PKS10143.1"/>
    </source>
</evidence>
<reference evidence="2 3" key="1">
    <citation type="journal article" date="2017" name="G3 (Bethesda)">
        <title>First Draft Genome Sequence of the Pathogenic Fungus Lomentospora prolificans (Formerly Scedosporium prolificans).</title>
        <authorList>
            <person name="Luo R."/>
            <person name="Zimin A."/>
            <person name="Workman R."/>
            <person name="Fan Y."/>
            <person name="Pertea G."/>
            <person name="Grossman N."/>
            <person name="Wear M.P."/>
            <person name="Jia B."/>
            <person name="Miller H."/>
            <person name="Casadevall A."/>
            <person name="Timp W."/>
            <person name="Zhang S.X."/>
            <person name="Salzberg S.L."/>
        </authorList>
    </citation>
    <scope>NUCLEOTIDE SEQUENCE [LARGE SCALE GENOMIC DNA]</scope>
    <source>
        <strain evidence="2 3">JHH-5317</strain>
    </source>
</reference>
<dbReference type="GO" id="GO:0006364">
    <property type="term" value="P:rRNA processing"/>
    <property type="evidence" value="ECO:0007669"/>
    <property type="project" value="InterPro"/>
</dbReference>
<accession>A0A2N3NCK2</accession>
<feature type="compositionally biased region" description="Basic and acidic residues" evidence="1">
    <location>
        <begin position="151"/>
        <end position="178"/>
    </location>
</feature>
<feature type="compositionally biased region" description="Basic and acidic residues" evidence="1">
    <location>
        <begin position="249"/>
        <end position="258"/>
    </location>
</feature>
<dbReference type="InterPro" id="IPR013268">
    <property type="entry name" value="UTP16"/>
</dbReference>
<feature type="compositionally biased region" description="Acidic residues" evidence="1">
    <location>
        <begin position="65"/>
        <end position="79"/>
    </location>
</feature>
<feature type="compositionally biased region" description="Low complexity" evidence="1">
    <location>
        <begin position="80"/>
        <end position="109"/>
    </location>
</feature>
<feature type="compositionally biased region" description="Acidic residues" evidence="1">
    <location>
        <begin position="189"/>
        <end position="201"/>
    </location>
</feature>
<dbReference type="Proteomes" id="UP000233524">
    <property type="component" value="Unassembled WGS sequence"/>
</dbReference>
<dbReference type="AlphaFoldDB" id="A0A2N3NCK2"/>
<gene>
    <name evidence="2" type="ORF">jhhlp_001893</name>
</gene>
<dbReference type="OrthoDB" id="5245631at2759"/>
<keyword evidence="3" id="KW-1185">Reference proteome</keyword>
<feature type="compositionally biased region" description="Acidic residues" evidence="1">
    <location>
        <begin position="216"/>
        <end position="230"/>
    </location>
</feature>
<dbReference type="InParanoid" id="A0A2N3NCK2"/>
<dbReference type="GO" id="GO:0030515">
    <property type="term" value="F:snoRNA binding"/>
    <property type="evidence" value="ECO:0007669"/>
    <property type="project" value="InterPro"/>
</dbReference>
<dbReference type="STRING" id="41688.A0A2N3NCK2"/>
<feature type="compositionally biased region" description="Acidic residues" evidence="1">
    <location>
        <begin position="113"/>
        <end position="124"/>
    </location>
</feature>
<protein>
    <submittedName>
        <fullName evidence="2">Uncharacterized protein</fullName>
    </submittedName>
</protein>
<feature type="region of interest" description="Disordered" evidence="1">
    <location>
        <begin position="1"/>
        <end position="258"/>
    </location>
</feature>
<name>A0A2N3NCK2_9PEZI</name>
<feature type="compositionally biased region" description="Low complexity" evidence="1">
    <location>
        <begin position="125"/>
        <end position="150"/>
    </location>
</feature>
<evidence type="ECO:0000313" key="3">
    <source>
        <dbReference type="Proteomes" id="UP000233524"/>
    </source>
</evidence>
<proteinExistence type="predicted"/>
<dbReference type="VEuPathDB" id="FungiDB:jhhlp_001893"/>
<sequence>MVTTRSGTKRKSMDKSDLAEPTELPATSPKRQRLPVREKDGESPAPKKASANNKTPSKKKKSAEDAEEEPSVDNEDITMDLDAALQRQLAAAHPSPAVTKKAETTAAAPAPAPEEEEDSDDEAPEAVSNVQAAEQARQSAQAAQKAVQEQAAREKKKRQERDARLKAQAESRKAKAPEEPAPGAAVAEPTEDAPAEEEDDEKALARPGKVKLPDFLPEEFLQDSDDEDAYQGDLSSVGEPRPKRRKGEQKKVVRDKKVGGAIYRVMNEVDQRLAPKNQRRSKDVKARLMQRNRSAVPQSKGFIVGRPTPKPDWGSSRR</sequence>
<dbReference type="EMBL" id="NLAX01000008">
    <property type="protein sequence ID" value="PKS10143.1"/>
    <property type="molecule type" value="Genomic_DNA"/>
</dbReference>
<dbReference type="Pfam" id="PF08297">
    <property type="entry name" value="U3_snoRNA_assoc"/>
    <property type="match status" value="1"/>
</dbReference>
<organism evidence="2 3">
    <name type="scientific">Lomentospora prolificans</name>
    <dbReference type="NCBI Taxonomy" id="41688"/>
    <lineage>
        <taxon>Eukaryota</taxon>
        <taxon>Fungi</taxon>
        <taxon>Dikarya</taxon>
        <taxon>Ascomycota</taxon>
        <taxon>Pezizomycotina</taxon>
        <taxon>Sordariomycetes</taxon>
        <taxon>Hypocreomycetidae</taxon>
        <taxon>Microascales</taxon>
        <taxon>Microascaceae</taxon>
        <taxon>Lomentospora</taxon>
    </lineage>
</organism>
<feature type="region of interest" description="Disordered" evidence="1">
    <location>
        <begin position="270"/>
        <end position="318"/>
    </location>
</feature>